<evidence type="ECO:0000256" key="3">
    <source>
        <dbReference type="ARBA" id="ARBA00048707"/>
    </source>
</evidence>
<dbReference type="PATRIC" id="fig|136857.5.peg.2140"/>
<keyword evidence="5" id="KW-1185">Reference proteome</keyword>
<dbReference type="Proteomes" id="UP000035540">
    <property type="component" value="Chromosome"/>
</dbReference>
<reference evidence="5" key="2">
    <citation type="submission" date="2015-05" db="EMBL/GenBank/DDBJ databases">
        <title>Complete genome sequence of Corynebacterium testudinoris DSM 44614, recovered from necrotic lesions in the mouth of a tortoise.</title>
        <authorList>
            <person name="Ruckert C."/>
            <person name="Albersmeier A."/>
            <person name="Winkler A."/>
            <person name="Tauch A."/>
        </authorList>
    </citation>
    <scope>NUCLEOTIDE SEQUENCE [LARGE SCALE GENOMIC DNA]</scope>
    <source>
        <strain evidence="5">DSM 44614</strain>
    </source>
</reference>
<evidence type="ECO:0000313" key="4">
    <source>
        <dbReference type="EMBL" id="AKK09576.1"/>
    </source>
</evidence>
<dbReference type="Gene3D" id="3.40.1490.10">
    <property type="entry name" value="Bit1"/>
    <property type="match status" value="1"/>
</dbReference>
<name>A0A0G3H847_9CORY</name>
<evidence type="ECO:0000313" key="5">
    <source>
        <dbReference type="Proteomes" id="UP000035540"/>
    </source>
</evidence>
<dbReference type="SUPFAM" id="SSF102462">
    <property type="entry name" value="Peptidyl-tRNA hydrolase II"/>
    <property type="match status" value="1"/>
</dbReference>
<dbReference type="InterPro" id="IPR002833">
    <property type="entry name" value="PTH2"/>
</dbReference>
<dbReference type="EC" id="3.1.1.29" evidence="1"/>
<dbReference type="STRING" id="136857.CTEST_10790"/>
<proteinExistence type="predicted"/>
<protein>
    <recommendedName>
        <fullName evidence="1">peptidyl-tRNA hydrolase</fullName>
        <ecNumber evidence="1">3.1.1.29</ecNumber>
    </recommendedName>
</protein>
<sequence length="243" mass="26057">MTDSLAFAHALLVERVSSDRHARSEDPADPDTVQAMQIALHVPKSDPPHRTDLLEATARAVVSVCLAEEVATDEAWRTGLEDWYDHLIRKVARRARNKAWDDVQAVPGITMSAAGAQARAFVPTAVSRVPDAVRKLQIQGTELPADAPGPVDPDVPTIVIDAGLAMTTGKAAAQVGHASMLLAADRDLEWVRGWAEKGFPLNVREIPTSQFEECSNRPGAVQVRDGGYTEVAPGTLTAVAYAP</sequence>
<dbReference type="RefSeq" id="WP_047253715.1">
    <property type="nucleotide sequence ID" value="NZ_CP011545.1"/>
</dbReference>
<dbReference type="AlphaFoldDB" id="A0A0G3H847"/>
<reference evidence="4 5" key="1">
    <citation type="journal article" date="2015" name="Genome Announc.">
        <title>Complete Genome Sequence of the Type Strain Corynebacterium testudinoris DSM 44614, Recovered from Necrotic Lesions in the Mouth of a Tortoise.</title>
        <authorList>
            <person name="Ruckert C."/>
            <person name="Kriete M."/>
            <person name="Jaenicke S."/>
            <person name="Winkler A."/>
            <person name="Tauch A."/>
        </authorList>
    </citation>
    <scope>NUCLEOTIDE SEQUENCE [LARGE SCALE GENOMIC DNA]</scope>
    <source>
        <strain evidence="4 5">DSM 44614</strain>
    </source>
</reference>
<gene>
    <name evidence="4" type="ORF">CTEST_10790</name>
</gene>
<accession>A0A0G3H847</accession>
<dbReference type="OrthoDB" id="5184773at2"/>
<evidence type="ECO:0000256" key="1">
    <source>
        <dbReference type="ARBA" id="ARBA00013260"/>
    </source>
</evidence>
<organism evidence="4 5">
    <name type="scientific">Corynebacterium testudinoris</name>
    <dbReference type="NCBI Taxonomy" id="136857"/>
    <lineage>
        <taxon>Bacteria</taxon>
        <taxon>Bacillati</taxon>
        <taxon>Actinomycetota</taxon>
        <taxon>Actinomycetes</taxon>
        <taxon>Mycobacteriales</taxon>
        <taxon>Corynebacteriaceae</taxon>
        <taxon>Corynebacterium</taxon>
    </lineage>
</organism>
<evidence type="ECO:0000256" key="2">
    <source>
        <dbReference type="ARBA" id="ARBA00022801"/>
    </source>
</evidence>
<dbReference type="EMBL" id="CP011545">
    <property type="protein sequence ID" value="AKK09576.1"/>
    <property type="molecule type" value="Genomic_DNA"/>
</dbReference>
<comment type="catalytic activity">
    <reaction evidence="3">
        <text>an N-acyl-L-alpha-aminoacyl-tRNA + H2O = an N-acyl-L-amino acid + a tRNA + H(+)</text>
        <dbReference type="Rhea" id="RHEA:54448"/>
        <dbReference type="Rhea" id="RHEA-COMP:10123"/>
        <dbReference type="Rhea" id="RHEA-COMP:13883"/>
        <dbReference type="ChEBI" id="CHEBI:15377"/>
        <dbReference type="ChEBI" id="CHEBI:15378"/>
        <dbReference type="ChEBI" id="CHEBI:59874"/>
        <dbReference type="ChEBI" id="CHEBI:78442"/>
        <dbReference type="ChEBI" id="CHEBI:138191"/>
        <dbReference type="EC" id="3.1.1.29"/>
    </reaction>
</comment>
<dbReference type="Pfam" id="PF01981">
    <property type="entry name" value="PTH2"/>
    <property type="match status" value="1"/>
</dbReference>
<keyword evidence="2" id="KW-0378">Hydrolase</keyword>
<dbReference type="InterPro" id="IPR023476">
    <property type="entry name" value="Pep_tRNA_hydro_II_dom_sf"/>
</dbReference>
<dbReference type="KEGG" id="cted:CTEST_10790"/>
<dbReference type="GO" id="GO:0004045">
    <property type="term" value="F:peptidyl-tRNA hydrolase activity"/>
    <property type="evidence" value="ECO:0007669"/>
    <property type="project" value="UniProtKB-EC"/>
</dbReference>